<dbReference type="InterPro" id="IPR020357">
    <property type="entry name" value="Tscrpt_reg_CaiF/GrlA"/>
</dbReference>
<organism evidence="1 2">
    <name type="scientific">Hafnia alvei</name>
    <dbReference type="NCBI Taxonomy" id="569"/>
    <lineage>
        <taxon>Bacteria</taxon>
        <taxon>Pseudomonadati</taxon>
        <taxon>Pseudomonadota</taxon>
        <taxon>Gammaproteobacteria</taxon>
        <taxon>Enterobacterales</taxon>
        <taxon>Hafniaceae</taxon>
        <taxon>Hafnia</taxon>
    </lineage>
</organism>
<evidence type="ECO:0000313" key="2">
    <source>
        <dbReference type="Proteomes" id="UP000094844"/>
    </source>
</evidence>
<name>A0A1C6YZA3_HAFAL</name>
<dbReference type="EMBL" id="FMIQ01000028">
    <property type="protein sequence ID" value="SCM52180.1"/>
    <property type="molecule type" value="Genomic_DNA"/>
</dbReference>
<dbReference type="NCBIfam" id="NF008549">
    <property type="entry name" value="PRK11476.1"/>
    <property type="match status" value="1"/>
</dbReference>
<accession>A0A1C6YZA3</accession>
<dbReference type="OrthoDB" id="6586425at2"/>
<dbReference type="AlphaFoldDB" id="A0A1C6YZA3"/>
<reference evidence="1 2" key="1">
    <citation type="submission" date="2016-09" db="EMBL/GenBank/DDBJ databases">
        <authorList>
            <person name="Capua I."/>
            <person name="De Benedictis P."/>
            <person name="Joannis T."/>
            <person name="Lombin L.H."/>
            <person name="Cattoli G."/>
        </authorList>
    </citation>
    <scope>NUCLEOTIDE SEQUENCE [LARGE SCALE GENOMIC DNA]</scope>
    <source>
        <strain evidence="1 2">GB001</strain>
    </source>
</reference>
<dbReference type="GO" id="GO:0006351">
    <property type="term" value="P:DNA-templated transcription"/>
    <property type="evidence" value="ECO:0007669"/>
    <property type="project" value="InterPro"/>
</dbReference>
<dbReference type="InterPro" id="IPR036388">
    <property type="entry name" value="WH-like_DNA-bd_sf"/>
</dbReference>
<dbReference type="STRING" id="569.A6V27_09625"/>
<proteinExistence type="predicted"/>
<gene>
    <name evidence="1" type="ORF">BN1044_01651</name>
</gene>
<sequence length="134" mass="15597">MCREYVPEPLYLSVARWAMQQQRWISSREIADQFDLTPCKAINLVSYILSAVDEIDCQTKTVPNQLEGRGCQCQRMIQVDHIDDNIAERIKNAVNVDGEENDSESMPRMLIPVPPSELNQEQKWKWMLSKSQRK</sequence>
<protein>
    <submittedName>
        <fullName evidence="1">Transcriptional activator CaiF</fullName>
    </submittedName>
</protein>
<dbReference type="RefSeq" id="WP_072308278.1">
    <property type="nucleotide sequence ID" value="NZ_FMIQ01000028.1"/>
</dbReference>
<dbReference type="Pfam" id="PF07180">
    <property type="entry name" value="CaiF_GrlA"/>
    <property type="match status" value="1"/>
</dbReference>
<dbReference type="Proteomes" id="UP000094844">
    <property type="component" value="Unassembled WGS sequence"/>
</dbReference>
<evidence type="ECO:0000313" key="1">
    <source>
        <dbReference type="EMBL" id="SCM52180.1"/>
    </source>
</evidence>
<dbReference type="Gene3D" id="1.10.10.10">
    <property type="entry name" value="Winged helix-like DNA-binding domain superfamily/Winged helix DNA-binding domain"/>
    <property type="match status" value="1"/>
</dbReference>